<reference evidence="2 3" key="1">
    <citation type="submission" date="2023-10" db="EMBL/GenBank/DDBJ databases">
        <authorList>
            <person name="Botero Cardona J."/>
        </authorList>
    </citation>
    <scope>NUCLEOTIDE SEQUENCE [LARGE SCALE GENOMIC DNA]</scope>
    <source>
        <strain evidence="2 3">R-53137</strain>
    </source>
</reference>
<protein>
    <recommendedName>
        <fullName evidence="1">UvrD-like helicase C-terminal domain-containing protein</fullName>
    </recommendedName>
</protein>
<organism evidence="2 3">
    <name type="scientific">Fructobacillus tropaeoli</name>
    <dbReference type="NCBI Taxonomy" id="709323"/>
    <lineage>
        <taxon>Bacteria</taxon>
        <taxon>Bacillati</taxon>
        <taxon>Bacillota</taxon>
        <taxon>Bacilli</taxon>
        <taxon>Lactobacillales</taxon>
        <taxon>Lactobacillaceae</taxon>
        <taxon>Fructobacillus</taxon>
    </lineage>
</organism>
<dbReference type="InterPro" id="IPR027785">
    <property type="entry name" value="UvrD-like_helicase_C"/>
</dbReference>
<sequence>MLKIDKAILDTNSVICDNISQLGVADRGLLSQNILGQIRNFVEYVAIKVCSNGGDVDPNDYNLNVESLKKVQRRGDLQFLYRFHKMLQKSVSHYTLNKDGSERLMLKYYEHLLKIKLYLKKYFNLEVLENISDFPIDTDAELSNYFEKIAEKIENPSTDSYPVTYNDRYYVRKVKPFFVNQEIYYEITFTAANSNASKFDRVIAFTKQEIVDNYAVKFSLHNDTIRILDKNMSILVIDGYEVSIRPCEWDNLSEIFGPRVRHSTNSKEYKELMRYLSSVKMSLTELVSSDQTYYDFIKQQITDGVQSVSIYEMLDQCRNIIIGNRQGANVLRYLLQKMNNRVIRWQYSNEKCDRLSNLYLNYGCIPFDDMPYCTSLRRHNPKIYDLFESIPVSGHEHELLARYIKNNTEVEEQLFTPKDKIDGFENIDSLIKKYNDSLYHKHTDRKIEEYKSHLYIKSHVDDTTEIIKTLKQLAASGIAQYTGSVDSWISREAYTIDDQSKQKALRQMFSKSHVALIYGSAGTGKSTLIKHISNFWANKTKIYLANTHPAVDNMRRKVTAGNSEYHTIAKFLSSRNVRLDCDILFIDECSTVSNEDMRKVLEKADFKLLVLVGDIYQIESVYFGNWFSIAKEFVPKTSIFELTHPYRTNDKNLLTVWDRVRKLDDAILEPLVKNGYVSRLDESIYEHSEDDEIILCLNYDGLYGINNINRFLQNSNPSKRIVWGINTYKVGDPILFNESNIFSPLIHNNSKGRIVGIRPEQQKIWFEIELEESLNEFEASGYDFELIGESALGKSIISFGVNKYRSTDEDDQDNDSTIIPFQIAYAVSIHKAQGLEYESVKIVITKETEERITQNILYTAITRAQKKLKIYWSPETEHSVLEKLTVKNFAKDARLLSKLSSLPMMK</sequence>
<dbReference type="SUPFAM" id="SSF52540">
    <property type="entry name" value="P-loop containing nucleoside triphosphate hydrolases"/>
    <property type="match status" value="2"/>
</dbReference>
<feature type="domain" description="UvrD-like helicase C-terminal" evidence="1">
    <location>
        <begin position="824"/>
        <end position="869"/>
    </location>
</feature>
<dbReference type="Pfam" id="PF13604">
    <property type="entry name" value="AAA_30"/>
    <property type="match status" value="1"/>
</dbReference>
<evidence type="ECO:0000313" key="2">
    <source>
        <dbReference type="EMBL" id="CAK1235030.1"/>
    </source>
</evidence>
<dbReference type="EMBL" id="CAUZLT010000002">
    <property type="protein sequence ID" value="CAK1235030.1"/>
    <property type="molecule type" value="Genomic_DNA"/>
</dbReference>
<keyword evidence="2" id="KW-0067">ATP-binding</keyword>
<keyword evidence="2" id="KW-0547">Nucleotide-binding</keyword>
<dbReference type="InterPro" id="IPR027417">
    <property type="entry name" value="P-loop_NTPase"/>
</dbReference>
<dbReference type="Gene3D" id="3.40.50.300">
    <property type="entry name" value="P-loop containing nucleotide triphosphate hydrolases"/>
    <property type="match status" value="2"/>
</dbReference>
<dbReference type="PANTHER" id="PTHR43788">
    <property type="entry name" value="DNA2/NAM7 HELICASE FAMILY MEMBER"/>
    <property type="match status" value="1"/>
</dbReference>
<dbReference type="InterPro" id="IPR050534">
    <property type="entry name" value="Coronavir_polyprotein_1ab"/>
</dbReference>
<keyword evidence="2" id="KW-0347">Helicase</keyword>
<dbReference type="PANTHER" id="PTHR43788:SF8">
    <property type="entry name" value="DNA-BINDING PROTEIN SMUBP-2"/>
    <property type="match status" value="1"/>
</dbReference>
<name>A0ABN9YP05_9LACO</name>
<keyword evidence="2" id="KW-0378">Hydrolase</keyword>
<accession>A0ABN9YP05</accession>
<dbReference type="Proteomes" id="UP001314262">
    <property type="component" value="Unassembled WGS sequence"/>
</dbReference>
<proteinExistence type="predicted"/>
<evidence type="ECO:0000313" key="3">
    <source>
        <dbReference type="Proteomes" id="UP001314262"/>
    </source>
</evidence>
<comment type="caution">
    <text evidence="2">The sequence shown here is derived from an EMBL/GenBank/DDBJ whole genome shotgun (WGS) entry which is preliminary data.</text>
</comment>
<evidence type="ECO:0000259" key="1">
    <source>
        <dbReference type="Pfam" id="PF13538"/>
    </source>
</evidence>
<keyword evidence="3" id="KW-1185">Reference proteome</keyword>
<dbReference type="CDD" id="cd18809">
    <property type="entry name" value="SF1_C_RecD"/>
    <property type="match status" value="1"/>
</dbReference>
<gene>
    <name evidence="2" type="ORF">R53137_KAKDMLNK_00534</name>
</gene>
<dbReference type="Pfam" id="PF13538">
    <property type="entry name" value="UvrD_C_2"/>
    <property type="match status" value="1"/>
</dbReference>
<dbReference type="GO" id="GO:0004386">
    <property type="term" value="F:helicase activity"/>
    <property type="evidence" value="ECO:0007669"/>
    <property type="project" value="UniProtKB-KW"/>
</dbReference>
<dbReference type="RefSeq" id="WP_203617477.1">
    <property type="nucleotide sequence ID" value="NZ_BOJU01000001.1"/>
</dbReference>